<feature type="compositionally biased region" description="Low complexity" evidence="1">
    <location>
        <begin position="162"/>
        <end position="174"/>
    </location>
</feature>
<feature type="compositionally biased region" description="Low complexity" evidence="1">
    <location>
        <begin position="127"/>
        <end position="142"/>
    </location>
</feature>
<dbReference type="PANTHER" id="PTHR23074:SF19">
    <property type="entry name" value="KATANIN P60 ATPASE-CONTAINING SUBUNIT A1"/>
    <property type="match status" value="1"/>
</dbReference>
<evidence type="ECO:0000259" key="2">
    <source>
        <dbReference type="SMART" id="SM00382"/>
    </source>
</evidence>
<dbReference type="InterPro" id="IPR050304">
    <property type="entry name" value="MT-severing_AAA_ATPase"/>
</dbReference>
<dbReference type="Pfam" id="PF17862">
    <property type="entry name" value="AAA_lid_3"/>
    <property type="match status" value="1"/>
</dbReference>
<feature type="region of interest" description="Disordered" evidence="1">
    <location>
        <begin position="101"/>
        <end position="211"/>
    </location>
</feature>
<gene>
    <name evidence="3" type="ORF">N0F65_011803</name>
</gene>
<dbReference type="PANTHER" id="PTHR23074">
    <property type="entry name" value="AAA DOMAIN-CONTAINING"/>
    <property type="match status" value="1"/>
</dbReference>
<proteinExistence type="predicted"/>
<comment type="caution">
    <text evidence="3">The sequence shown here is derived from an EMBL/GenBank/DDBJ whole genome shotgun (WGS) entry which is preliminary data.</text>
</comment>
<name>A0AAV2YT84_9STRA</name>
<dbReference type="AlphaFoldDB" id="A0AAV2YT84"/>
<dbReference type="EMBL" id="DAKRPA010000163">
    <property type="protein sequence ID" value="DAZ96579.1"/>
    <property type="molecule type" value="Genomic_DNA"/>
</dbReference>
<organism evidence="3 4">
    <name type="scientific">Lagenidium giganteum</name>
    <dbReference type="NCBI Taxonomy" id="4803"/>
    <lineage>
        <taxon>Eukaryota</taxon>
        <taxon>Sar</taxon>
        <taxon>Stramenopiles</taxon>
        <taxon>Oomycota</taxon>
        <taxon>Peronosporomycetes</taxon>
        <taxon>Pythiales</taxon>
        <taxon>Pythiaceae</taxon>
    </lineage>
</organism>
<keyword evidence="4" id="KW-1185">Reference proteome</keyword>
<dbReference type="InterPro" id="IPR003593">
    <property type="entry name" value="AAA+_ATPase"/>
</dbReference>
<reference evidence="3" key="2">
    <citation type="journal article" date="2023" name="Microbiol Resour">
        <title>Decontamination and Annotation of the Draft Genome Sequence of the Oomycete Lagenidium giganteum ARSEF 373.</title>
        <authorList>
            <person name="Morgan W.R."/>
            <person name="Tartar A."/>
        </authorList>
    </citation>
    <scope>NUCLEOTIDE SEQUENCE</scope>
    <source>
        <strain evidence="3">ARSEF 373</strain>
    </source>
</reference>
<feature type="domain" description="AAA+ ATPase" evidence="2">
    <location>
        <begin position="282"/>
        <end position="420"/>
    </location>
</feature>
<dbReference type="GO" id="GO:0016887">
    <property type="term" value="F:ATP hydrolysis activity"/>
    <property type="evidence" value="ECO:0007669"/>
    <property type="project" value="InterPro"/>
</dbReference>
<dbReference type="Proteomes" id="UP001146120">
    <property type="component" value="Unassembled WGS sequence"/>
</dbReference>
<dbReference type="GO" id="GO:0005524">
    <property type="term" value="F:ATP binding"/>
    <property type="evidence" value="ECO:0007669"/>
    <property type="project" value="InterPro"/>
</dbReference>
<dbReference type="SUPFAM" id="SSF52540">
    <property type="entry name" value="P-loop containing nucleoside triphosphate hydrolases"/>
    <property type="match status" value="1"/>
</dbReference>
<dbReference type="Pfam" id="PF00004">
    <property type="entry name" value="AAA"/>
    <property type="match status" value="1"/>
</dbReference>
<protein>
    <recommendedName>
        <fullName evidence="2">AAA+ ATPase domain-containing protein</fullName>
    </recommendedName>
</protein>
<evidence type="ECO:0000313" key="4">
    <source>
        <dbReference type="Proteomes" id="UP001146120"/>
    </source>
</evidence>
<evidence type="ECO:0000313" key="3">
    <source>
        <dbReference type="EMBL" id="DAZ96579.1"/>
    </source>
</evidence>
<dbReference type="GO" id="GO:0051013">
    <property type="term" value="P:microtubule severing"/>
    <property type="evidence" value="ECO:0007669"/>
    <property type="project" value="TreeGrafter"/>
</dbReference>
<dbReference type="InterPro" id="IPR027417">
    <property type="entry name" value="P-loop_NTPase"/>
</dbReference>
<dbReference type="FunFam" id="3.40.50.300:FF:000159">
    <property type="entry name" value="Katanin p60 ATPase-containing subunit A1"/>
    <property type="match status" value="1"/>
</dbReference>
<dbReference type="InterPro" id="IPR003959">
    <property type="entry name" value="ATPase_AAA_core"/>
</dbReference>
<reference evidence="3" key="1">
    <citation type="submission" date="2022-11" db="EMBL/GenBank/DDBJ databases">
        <authorList>
            <person name="Morgan W.R."/>
            <person name="Tartar A."/>
        </authorList>
    </citation>
    <scope>NUCLEOTIDE SEQUENCE</scope>
    <source>
        <strain evidence="3">ARSEF 373</strain>
    </source>
</reference>
<dbReference type="SMART" id="SM00382">
    <property type="entry name" value="AAA"/>
    <property type="match status" value="1"/>
</dbReference>
<dbReference type="Gene3D" id="3.40.50.300">
    <property type="entry name" value="P-loop containing nucleotide triphosphate hydrolases"/>
    <property type="match status" value="1"/>
</dbReference>
<dbReference type="InterPro" id="IPR041569">
    <property type="entry name" value="AAA_lid_3"/>
</dbReference>
<sequence>MQELKRRHAFAPAPEVRAVLQDLQHEYTTMVQYQKAIKDMKQLMATRVKRNRTITTSAVVNNRRASLDSARTPVAANNASAEPMEVDNHVPLRSRIRRRSLATTSDVEQPPPVVDTRQWRRPEPLPTTTAATTTRVTRGTTTFASARPSVRGKENLHRNSARRGAAASSKASDALQRGRAVTKATAARQKRRESLQSAASSCADEEMSSAPGGLTKYSELAKEQGWVDQELIESIERDIVDHGEPVTFEAIAGLGSTKDLLREAVMLPRYAPHLFKDGMLKPHTGILLFGPPGTGKTLLAKAVAHECKSTFFNVSASTLSSKFRGDSEKMVRILFDMAKYYQPSIIFMDEIDAIAGARGGANEHEASRRVKTELLVQLNGMTSDSEAGGVMLLAATNLPWELDEAMRRRLTKRVYVPLPDADARLALFELNLKRVEVAPNVQLDALVSATVGYSGDDITNVCETAKRMPVKRLYTPDLLNELRQRSADDDGNELKELEKQRLVVTKCDFEEALRNVSTSVGHDQLQRFTDWEAEFGSR</sequence>
<evidence type="ECO:0000256" key="1">
    <source>
        <dbReference type="SAM" id="MobiDB-lite"/>
    </source>
</evidence>
<dbReference type="GO" id="GO:0015630">
    <property type="term" value="C:microtubule cytoskeleton"/>
    <property type="evidence" value="ECO:0007669"/>
    <property type="project" value="TreeGrafter"/>
</dbReference>
<accession>A0AAV2YT84</accession>
<dbReference type="Gene3D" id="1.10.8.60">
    <property type="match status" value="1"/>
</dbReference>